<gene>
    <name evidence="3" type="ORF">BDV38DRAFT_289162</name>
</gene>
<keyword evidence="1" id="KW-0732">Signal</keyword>
<proteinExistence type="predicted"/>
<dbReference type="AlphaFoldDB" id="A0A5N6S8M6"/>
<accession>A0A5N6S8M6</accession>
<dbReference type="GeneID" id="43645401"/>
<dbReference type="OrthoDB" id="73875at2759"/>
<feature type="domain" description="Ecp2 effector protein-like" evidence="2">
    <location>
        <begin position="45"/>
        <end position="140"/>
    </location>
</feature>
<evidence type="ECO:0000313" key="3">
    <source>
        <dbReference type="EMBL" id="KAE8130935.1"/>
    </source>
</evidence>
<dbReference type="RefSeq" id="XP_031906998.1">
    <property type="nucleotide sequence ID" value="XM_032061191.1"/>
</dbReference>
<name>A0A5N6S8M6_ASPPS</name>
<protein>
    <submittedName>
        <fullName evidence="3">Putative necrosis-inducing factor-domain-containing protein</fullName>
    </submittedName>
</protein>
<sequence length="160" mass="16808">MHLQIAAVFATLLALAQAAPTTQSLNANSPGVIFVQSTSNAMIDDCGDSTFENQTSDASPLVSDCQQITRNIAGGGTWEVEDFGGQHQLVQYGTCAFGVTGDKSINGFYVGNSDIIDLINDSISRYNWNGKVGSKGSMGCQSLTGLMGGVTVTWGLYHTS</sequence>
<keyword evidence="4" id="KW-1185">Reference proteome</keyword>
<reference evidence="3 4" key="1">
    <citation type="submission" date="2019-04" db="EMBL/GenBank/DDBJ databases">
        <title>Friends and foes A comparative genomics study of 23 Aspergillus species from section Flavi.</title>
        <authorList>
            <consortium name="DOE Joint Genome Institute"/>
            <person name="Kjaerbolling I."/>
            <person name="Vesth T."/>
            <person name="Frisvad J.C."/>
            <person name="Nybo J.L."/>
            <person name="Theobald S."/>
            <person name="Kildgaard S."/>
            <person name="Isbrandt T."/>
            <person name="Kuo A."/>
            <person name="Sato A."/>
            <person name="Lyhne E.K."/>
            <person name="Kogle M.E."/>
            <person name="Wiebenga A."/>
            <person name="Kun R.S."/>
            <person name="Lubbers R.J."/>
            <person name="Makela M.R."/>
            <person name="Barry K."/>
            <person name="Chovatia M."/>
            <person name="Clum A."/>
            <person name="Daum C."/>
            <person name="Haridas S."/>
            <person name="He G."/>
            <person name="LaButti K."/>
            <person name="Lipzen A."/>
            <person name="Mondo S."/>
            <person name="Riley R."/>
            <person name="Salamov A."/>
            <person name="Simmons B.A."/>
            <person name="Magnuson J.K."/>
            <person name="Henrissat B."/>
            <person name="Mortensen U.H."/>
            <person name="Larsen T.O."/>
            <person name="Devries R.P."/>
            <person name="Grigoriev I.V."/>
            <person name="Machida M."/>
            <person name="Baker S.E."/>
            <person name="Andersen M.R."/>
        </authorList>
    </citation>
    <scope>NUCLEOTIDE SEQUENCE [LARGE SCALE GENOMIC DNA]</scope>
    <source>
        <strain evidence="3 4">CBS 117625</strain>
    </source>
</reference>
<evidence type="ECO:0000313" key="4">
    <source>
        <dbReference type="Proteomes" id="UP000325672"/>
    </source>
</evidence>
<dbReference type="EMBL" id="ML743685">
    <property type="protein sequence ID" value="KAE8130935.1"/>
    <property type="molecule type" value="Genomic_DNA"/>
</dbReference>
<evidence type="ECO:0000256" key="1">
    <source>
        <dbReference type="SAM" id="SignalP"/>
    </source>
</evidence>
<feature type="chain" id="PRO_5024989174" evidence="1">
    <location>
        <begin position="19"/>
        <end position="160"/>
    </location>
</feature>
<dbReference type="Proteomes" id="UP000325672">
    <property type="component" value="Unassembled WGS sequence"/>
</dbReference>
<dbReference type="InterPro" id="IPR029226">
    <property type="entry name" value="Ecp2-like"/>
</dbReference>
<evidence type="ECO:0000259" key="2">
    <source>
        <dbReference type="Pfam" id="PF14856"/>
    </source>
</evidence>
<dbReference type="Pfam" id="PF14856">
    <property type="entry name" value="Hce2"/>
    <property type="match status" value="1"/>
</dbReference>
<feature type="signal peptide" evidence="1">
    <location>
        <begin position="1"/>
        <end position="18"/>
    </location>
</feature>
<organism evidence="3 4">
    <name type="scientific">Aspergillus pseudotamarii</name>
    <dbReference type="NCBI Taxonomy" id="132259"/>
    <lineage>
        <taxon>Eukaryota</taxon>
        <taxon>Fungi</taxon>
        <taxon>Dikarya</taxon>
        <taxon>Ascomycota</taxon>
        <taxon>Pezizomycotina</taxon>
        <taxon>Eurotiomycetes</taxon>
        <taxon>Eurotiomycetidae</taxon>
        <taxon>Eurotiales</taxon>
        <taxon>Aspergillaceae</taxon>
        <taxon>Aspergillus</taxon>
        <taxon>Aspergillus subgen. Circumdati</taxon>
    </lineage>
</organism>